<evidence type="ECO:0000256" key="2">
    <source>
        <dbReference type="SAM" id="SignalP"/>
    </source>
</evidence>
<feature type="compositionally biased region" description="Basic and acidic residues" evidence="1">
    <location>
        <begin position="333"/>
        <end position="347"/>
    </location>
</feature>
<sequence>MDRIKLKLLYLCCCLLVATGLAAQDASYFVYIQHEKQQPFYVKLNGKLLSSSTRGYVILPRLQAGKVPVTIGFPKSEAPEQHYVIRLTGKRDYGFLLKGNGDKDYALYDLQTFASLKSAGGAVEEEAPEEGTASVTVARISSDTATPEQKAMMDNVQADVEAALHKSADTGPRKKSSFAEALDKVVIDDRPEDMPLEAPKPTPKPAAPPVETVPVATITDDATEAPAKKPARGKRNRSREREPLTAEEKELLSSVLEDEKKAAADEALAEAAAEKPAVVEETGPPPVKKEKKPKKKKEGPEPEFIDFGESGAAPAAAKAAETVVETAPVIADGEEKPEVSAKEAREARRLKRKAEREAADREALLKDSLANAEFYGDTEIGAKAKKEEKEKKPAIAMVNSDCGKVLEVDAFRKLLRTMNSKKKDEDMVDAFRRSVRSVCVSTEQIRALTQLISTEDNRYQLLDAAYPRTYDSQNYADLEDLLKDDYYKGRFKALIKR</sequence>
<evidence type="ECO:0000313" key="5">
    <source>
        <dbReference type="Proteomes" id="UP000246099"/>
    </source>
</evidence>
<keyword evidence="2" id="KW-0732">Signal</keyword>
<accession>A0ABM6WDP4</accession>
<feature type="region of interest" description="Disordered" evidence="1">
    <location>
        <begin position="217"/>
        <end position="362"/>
    </location>
</feature>
<feature type="signal peptide" evidence="2">
    <location>
        <begin position="1"/>
        <end position="23"/>
    </location>
</feature>
<evidence type="ECO:0000256" key="1">
    <source>
        <dbReference type="SAM" id="MobiDB-lite"/>
    </source>
</evidence>
<feature type="compositionally biased region" description="Basic and acidic residues" evidence="1">
    <location>
        <begin position="239"/>
        <end position="264"/>
    </location>
</feature>
<feature type="domain" description="DUF4476" evidence="3">
    <location>
        <begin position="408"/>
        <end position="494"/>
    </location>
</feature>
<name>A0ABM6WDP4_9BACT</name>
<feature type="compositionally biased region" description="Low complexity" evidence="1">
    <location>
        <begin position="265"/>
        <end position="282"/>
    </location>
</feature>
<organism evidence="4 5">
    <name type="scientific">Chitinophaga alhagiae</name>
    <dbReference type="NCBI Taxonomy" id="2203219"/>
    <lineage>
        <taxon>Bacteria</taxon>
        <taxon>Pseudomonadati</taxon>
        <taxon>Bacteroidota</taxon>
        <taxon>Chitinophagia</taxon>
        <taxon>Chitinophagales</taxon>
        <taxon>Chitinophagaceae</taxon>
        <taxon>Chitinophaga</taxon>
    </lineage>
</organism>
<feature type="chain" id="PRO_5047395219" description="DUF4476 domain-containing protein" evidence="2">
    <location>
        <begin position="24"/>
        <end position="497"/>
    </location>
</feature>
<feature type="compositionally biased region" description="Pro residues" evidence="1">
    <location>
        <begin position="198"/>
        <end position="208"/>
    </location>
</feature>
<dbReference type="Pfam" id="PF14771">
    <property type="entry name" value="DUF4476"/>
    <property type="match status" value="1"/>
</dbReference>
<feature type="compositionally biased region" description="Low complexity" evidence="1">
    <location>
        <begin position="312"/>
        <end position="331"/>
    </location>
</feature>
<feature type="region of interest" description="Disordered" evidence="1">
    <location>
        <begin position="191"/>
        <end position="210"/>
    </location>
</feature>
<evidence type="ECO:0000313" key="4">
    <source>
        <dbReference type="EMBL" id="AWO02144.1"/>
    </source>
</evidence>
<dbReference type="EMBL" id="CP029600">
    <property type="protein sequence ID" value="AWO02144.1"/>
    <property type="molecule type" value="Genomic_DNA"/>
</dbReference>
<dbReference type="InterPro" id="IPR028011">
    <property type="entry name" value="DUF4476"/>
</dbReference>
<reference evidence="4 5" key="1">
    <citation type="submission" date="2018-05" db="EMBL/GenBank/DDBJ databases">
        <title>Chitinophaga sp. nov., isolated from rhizosphere soil of Alhagi.</title>
        <authorList>
            <person name="Liu Y."/>
        </authorList>
    </citation>
    <scope>NUCLEOTIDE SEQUENCE [LARGE SCALE GENOMIC DNA]</scope>
    <source>
        <strain evidence="4 5">T22</strain>
    </source>
</reference>
<feature type="compositionally biased region" description="Basic residues" evidence="1">
    <location>
        <begin position="229"/>
        <end position="238"/>
    </location>
</feature>
<keyword evidence="5" id="KW-1185">Reference proteome</keyword>
<dbReference type="RefSeq" id="WP_119078349.1">
    <property type="nucleotide sequence ID" value="NZ_CP029600.1"/>
</dbReference>
<protein>
    <recommendedName>
        <fullName evidence="3">DUF4476 domain-containing protein</fullName>
    </recommendedName>
</protein>
<gene>
    <name evidence="4" type="ORF">DLD77_10790</name>
</gene>
<dbReference type="Proteomes" id="UP000246099">
    <property type="component" value="Chromosome"/>
</dbReference>
<evidence type="ECO:0000259" key="3">
    <source>
        <dbReference type="Pfam" id="PF14771"/>
    </source>
</evidence>
<proteinExistence type="predicted"/>